<comment type="caution">
    <text evidence="2">The sequence shown here is derived from an EMBL/GenBank/DDBJ whole genome shotgun (WGS) entry which is preliminary data.</text>
</comment>
<evidence type="ECO:0000313" key="3">
    <source>
        <dbReference type="Proteomes" id="UP000287033"/>
    </source>
</evidence>
<reference evidence="2 3" key="1">
    <citation type="journal article" date="2018" name="Nat. Ecol. Evol.">
        <title>Shark genomes provide insights into elasmobranch evolution and the origin of vertebrates.</title>
        <authorList>
            <person name="Hara Y"/>
            <person name="Yamaguchi K"/>
            <person name="Onimaru K"/>
            <person name="Kadota M"/>
            <person name="Koyanagi M"/>
            <person name="Keeley SD"/>
            <person name="Tatsumi K"/>
            <person name="Tanaka K"/>
            <person name="Motone F"/>
            <person name="Kageyama Y"/>
            <person name="Nozu R"/>
            <person name="Adachi N"/>
            <person name="Nishimura O"/>
            <person name="Nakagawa R"/>
            <person name="Tanegashima C"/>
            <person name="Kiyatake I"/>
            <person name="Matsumoto R"/>
            <person name="Murakumo K"/>
            <person name="Nishida K"/>
            <person name="Terakita A"/>
            <person name="Kuratani S"/>
            <person name="Sato K"/>
            <person name="Hyodo S Kuraku.S."/>
        </authorList>
    </citation>
    <scope>NUCLEOTIDE SEQUENCE [LARGE SCALE GENOMIC DNA]</scope>
</reference>
<sequence>MGSVQSVDVKLRYKPYYRSPSPQKRQEARTSSRLHFRGKGRGAGANHSPKVNVTPAQQYVPASLALLPRAVLRPGLTLHHARFHNQTKNLLLSTTAQLKSLPHEQSTSSVSKTTAGSEETTGKSTKAGRQTELLTIFLPDTGTFTPNFPNDSDRAPPF</sequence>
<dbReference type="AlphaFoldDB" id="A0A401S193"/>
<feature type="compositionally biased region" description="Polar residues" evidence="1">
    <location>
        <begin position="98"/>
        <end position="128"/>
    </location>
</feature>
<feature type="region of interest" description="Disordered" evidence="1">
    <location>
        <begin position="98"/>
        <end position="131"/>
    </location>
</feature>
<feature type="region of interest" description="Disordered" evidence="1">
    <location>
        <begin position="139"/>
        <end position="158"/>
    </location>
</feature>
<dbReference type="EMBL" id="BEZZ01000049">
    <property type="protein sequence ID" value="GCC24182.1"/>
    <property type="molecule type" value="Genomic_DNA"/>
</dbReference>
<name>A0A401S193_CHIPU</name>
<dbReference type="Proteomes" id="UP000287033">
    <property type="component" value="Unassembled WGS sequence"/>
</dbReference>
<keyword evidence="3" id="KW-1185">Reference proteome</keyword>
<feature type="region of interest" description="Disordered" evidence="1">
    <location>
        <begin position="14"/>
        <end position="54"/>
    </location>
</feature>
<protein>
    <submittedName>
        <fullName evidence="2">Uncharacterized protein</fullName>
    </submittedName>
</protein>
<evidence type="ECO:0000256" key="1">
    <source>
        <dbReference type="SAM" id="MobiDB-lite"/>
    </source>
</evidence>
<organism evidence="2 3">
    <name type="scientific">Chiloscyllium punctatum</name>
    <name type="common">Brownbanded bambooshark</name>
    <name type="synonym">Hemiscyllium punctatum</name>
    <dbReference type="NCBI Taxonomy" id="137246"/>
    <lineage>
        <taxon>Eukaryota</taxon>
        <taxon>Metazoa</taxon>
        <taxon>Chordata</taxon>
        <taxon>Craniata</taxon>
        <taxon>Vertebrata</taxon>
        <taxon>Chondrichthyes</taxon>
        <taxon>Elasmobranchii</taxon>
        <taxon>Galeomorphii</taxon>
        <taxon>Galeoidea</taxon>
        <taxon>Orectolobiformes</taxon>
        <taxon>Hemiscylliidae</taxon>
        <taxon>Chiloscyllium</taxon>
    </lineage>
</organism>
<evidence type="ECO:0000313" key="2">
    <source>
        <dbReference type="EMBL" id="GCC24182.1"/>
    </source>
</evidence>
<proteinExistence type="predicted"/>
<gene>
    <name evidence="2" type="ORF">chiPu_0002582</name>
</gene>
<accession>A0A401S193</accession>